<dbReference type="GO" id="GO:0000419">
    <property type="term" value="C:RNA polymerase V complex"/>
    <property type="evidence" value="ECO:0000318"/>
    <property type="project" value="GO_Central"/>
</dbReference>
<dbReference type="Pfam" id="PF04081">
    <property type="entry name" value="DNA_pol_delta_4"/>
    <property type="match status" value="1"/>
</dbReference>
<dbReference type="AlphaFoldDB" id="G7K3Q4"/>
<dbReference type="Pfam" id="PF09187">
    <property type="entry name" value="RdDM_RDM1"/>
    <property type="match status" value="2"/>
</dbReference>
<dbReference type="GO" id="GO:0000731">
    <property type="term" value="P:DNA synthesis involved in DNA repair"/>
    <property type="evidence" value="ECO:0007669"/>
    <property type="project" value="InterPro"/>
</dbReference>
<keyword evidence="3" id="KW-1185">Reference proteome</keyword>
<dbReference type="PANTHER" id="PTHR36366">
    <property type="entry name" value="PROTEIN RDM1"/>
    <property type="match status" value="1"/>
</dbReference>
<proteinExistence type="predicted"/>
<organism evidence="1 3">
    <name type="scientific">Medicago truncatula</name>
    <name type="common">Barrel medic</name>
    <name type="synonym">Medicago tribuloides</name>
    <dbReference type="NCBI Taxonomy" id="3880"/>
    <lineage>
        <taxon>Eukaryota</taxon>
        <taxon>Viridiplantae</taxon>
        <taxon>Streptophyta</taxon>
        <taxon>Embryophyta</taxon>
        <taxon>Tracheophyta</taxon>
        <taxon>Spermatophyta</taxon>
        <taxon>Magnoliopsida</taxon>
        <taxon>eudicotyledons</taxon>
        <taxon>Gunneridae</taxon>
        <taxon>Pentapetalae</taxon>
        <taxon>rosids</taxon>
        <taxon>fabids</taxon>
        <taxon>Fabales</taxon>
        <taxon>Fabaceae</taxon>
        <taxon>Papilionoideae</taxon>
        <taxon>50 kb inversion clade</taxon>
        <taxon>NPAAA clade</taxon>
        <taxon>Hologalegina</taxon>
        <taxon>IRL clade</taxon>
        <taxon>Trifolieae</taxon>
        <taxon>Medicago</taxon>
    </lineage>
</organism>
<reference evidence="1 3" key="1">
    <citation type="journal article" date="2011" name="Nature">
        <title>The Medicago genome provides insight into the evolution of rhizobial symbioses.</title>
        <authorList>
            <person name="Young N.D."/>
            <person name="Debelle F."/>
            <person name="Oldroyd G.E."/>
            <person name="Geurts R."/>
            <person name="Cannon S.B."/>
            <person name="Udvardi M.K."/>
            <person name="Benedito V.A."/>
            <person name="Mayer K.F."/>
            <person name="Gouzy J."/>
            <person name="Schoof H."/>
            <person name="Van de Peer Y."/>
            <person name="Proost S."/>
            <person name="Cook D.R."/>
            <person name="Meyers B.C."/>
            <person name="Spannagl M."/>
            <person name="Cheung F."/>
            <person name="De Mita S."/>
            <person name="Krishnakumar V."/>
            <person name="Gundlach H."/>
            <person name="Zhou S."/>
            <person name="Mudge J."/>
            <person name="Bharti A.K."/>
            <person name="Murray J.D."/>
            <person name="Naoumkina M.A."/>
            <person name="Rosen B."/>
            <person name="Silverstein K.A."/>
            <person name="Tang H."/>
            <person name="Rombauts S."/>
            <person name="Zhao P.X."/>
            <person name="Zhou P."/>
            <person name="Barbe V."/>
            <person name="Bardou P."/>
            <person name="Bechner M."/>
            <person name="Bellec A."/>
            <person name="Berger A."/>
            <person name="Berges H."/>
            <person name="Bidwell S."/>
            <person name="Bisseling T."/>
            <person name="Choisne N."/>
            <person name="Couloux A."/>
            <person name="Denny R."/>
            <person name="Deshpande S."/>
            <person name="Dai X."/>
            <person name="Doyle J.J."/>
            <person name="Dudez A.M."/>
            <person name="Farmer A.D."/>
            <person name="Fouteau S."/>
            <person name="Franken C."/>
            <person name="Gibelin C."/>
            <person name="Gish J."/>
            <person name="Goldstein S."/>
            <person name="Gonzalez A.J."/>
            <person name="Green P.J."/>
            <person name="Hallab A."/>
            <person name="Hartog M."/>
            <person name="Hua A."/>
            <person name="Humphray S.J."/>
            <person name="Jeong D.H."/>
            <person name="Jing Y."/>
            <person name="Jocker A."/>
            <person name="Kenton S.M."/>
            <person name="Kim D.J."/>
            <person name="Klee K."/>
            <person name="Lai H."/>
            <person name="Lang C."/>
            <person name="Lin S."/>
            <person name="Macmil S.L."/>
            <person name="Magdelenat G."/>
            <person name="Matthews L."/>
            <person name="McCorrison J."/>
            <person name="Monaghan E.L."/>
            <person name="Mun J.H."/>
            <person name="Najar F.Z."/>
            <person name="Nicholson C."/>
            <person name="Noirot C."/>
            <person name="O'Bleness M."/>
            <person name="Paule C.R."/>
            <person name="Poulain J."/>
            <person name="Prion F."/>
            <person name="Qin B."/>
            <person name="Qu C."/>
            <person name="Retzel E.F."/>
            <person name="Riddle C."/>
            <person name="Sallet E."/>
            <person name="Samain S."/>
            <person name="Samson N."/>
            <person name="Sanders I."/>
            <person name="Saurat O."/>
            <person name="Scarpelli C."/>
            <person name="Schiex T."/>
            <person name="Segurens B."/>
            <person name="Severin A.J."/>
            <person name="Sherrier D.J."/>
            <person name="Shi R."/>
            <person name="Sims S."/>
            <person name="Singer S.R."/>
            <person name="Sinharoy S."/>
            <person name="Sterck L."/>
            <person name="Viollet A."/>
            <person name="Wang B.B."/>
            <person name="Wang K."/>
            <person name="Wang M."/>
            <person name="Wang X."/>
            <person name="Warfsmann J."/>
            <person name="Weissenbach J."/>
            <person name="White D.D."/>
            <person name="White J.D."/>
            <person name="Wiley G.B."/>
            <person name="Wincker P."/>
            <person name="Xing Y."/>
            <person name="Yang L."/>
            <person name="Yao Z."/>
            <person name="Ying F."/>
            <person name="Zhai J."/>
            <person name="Zhou L."/>
            <person name="Zuber A."/>
            <person name="Denarie J."/>
            <person name="Dixon R.A."/>
            <person name="May G.D."/>
            <person name="Schwartz D.C."/>
            <person name="Rogers J."/>
            <person name="Quetier F."/>
            <person name="Town C.D."/>
            <person name="Roe B.A."/>
        </authorList>
    </citation>
    <scope>NUCLEOTIDE SEQUENCE [LARGE SCALE GENOMIC DNA]</scope>
    <source>
        <strain evidence="1">A17</strain>
        <strain evidence="2 3">cv. Jemalong A17</strain>
    </source>
</reference>
<dbReference type="Gene3D" id="1.20.120.690">
    <property type="entry name" value="RDM1 protein domain"/>
    <property type="match status" value="2"/>
</dbReference>
<dbReference type="EnsemblPlants" id="AES93707">
    <property type="protein sequence ID" value="AES93707"/>
    <property type="gene ID" value="MTR_5g006580"/>
</dbReference>
<gene>
    <name evidence="1" type="ordered locus">MTR_5g006580</name>
</gene>
<sequence>MDTKYGPCFGMTRLERYERALKWNLNPPPEIGKFLKKCNVDEECLWHDRTLVHFPTVRPITFESDADSCLYADVLIIRRAAMYQNYMEQIPILTSRGSVIPSTLWMGLGKSIKKLYTQPLHYLTNIILKRLDNIIHRQASSHFHLANLWKMDPLYNNGFVDSIFPTLQHKS</sequence>
<dbReference type="EMBL" id="CM001221">
    <property type="protein sequence ID" value="AES93707.1"/>
    <property type="molecule type" value="Genomic_DNA"/>
</dbReference>
<evidence type="ECO:0000313" key="3">
    <source>
        <dbReference type="Proteomes" id="UP000002051"/>
    </source>
</evidence>
<evidence type="ECO:0000313" key="1">
    <source>
        <dbReference type="EMBL" id="AES93707.1"/>
    </source>
</evidence>
<dbReference type="Proteomes" id="UP000002051">
    <property type="component" value="Chromosome 5"/>
</dbReference>
<dbReference type="PANTHER" id="PTHR36366:SF1">
    <property type="entry name" value="PROTEIN RDM1"/>
    <property type="match status" value="1"/>
</dbReference>
<dbReference type="SUPFAM" id="SSF109920">
    <property type="entry name" value="Hypothetical protein At3g22680"/>
    <property type="match status" value="1"/>
</dbReference>
<dbReference type="GO" id="GO:0080188">
    <property type="term" value="P:gene silencing by siRNA-directed DNA methylation"/>
    <property type="evidence" value="ECO:0007669"/>
    <property type="project" value="InterPro"/>
</dbReference>
<dbReference type="PaxDb" id="3880-AES93707"/>
<reference evidence="1 3" key="2">
    <citation type="journal article" date="2014" name="BMC Genomics">
        <title>An improved genome release (version Mt4.0) for the model legume Medicago truncatula.</title>
        <authorList>
            <person name="Tang H."/>
            <person name="Krishnakumar V."/>
            <person name="Bidwell S."/>
            <person name="Rosen B."/>
            <person name="Chan A."/>
            <person name="Zhou S."/>
            <person name="Gentzbittel L."/>
            <person name="Childs K.L."/>
            <person name="Yandell M."/>
            <person name="Gundlach H."/>
            <person name="Mayer K.F."/>
            <person name="Schwartz D.C."/>
            <person name="Town C.D."/>
        </authorList>
    </citation>
    <scope>GENOME REANNOTATION</scope>
    <source>
        <strain evidence="2 3">cv. Jemalong A17</strain>
    </source>
</reference>
<protein>
    <submittedName>
        <fullName evidence="1">DNA polymerase delta, subunit 4</fullName>
    </submittedName>
</protein>
<accession>G7K3Q4</accession>
<dbReference type="STRING" id="3880.G7K3Q4"/>
<evidence type="ECO:0000313" key="2">
    <source>
        <dbReference type="EnsemblPlants" id="AES93707"/>
    </source>
</evidence>
<dbReference type="GO" id="GO:0006260">
    <property type="term" value="P:DNA replication"/>
    <property type="evidence" value="ECO:0007669"/>
    <property type="project" value="InterPro"/>
</dbReference>
<dbReference type="HOGENOM" id="CLU_1565211_0_0_1"/>
<reference evidence="2" key="3">
    <citation type="submission" date="2015-04" db="UniProtKB">
        <authorList>
            <consortium name="EnsemblPlants"/>
        </authorList>
    </citation>
    <scope>IDENTIFICATION</scope>
    <source>
        <strain evidence="2">cv. Jemalong A17</strain>
    </source>
</reference>
<dbReference type="InterPro" id="IPR007218">
    <property type="entry name" value="DNA_pol_delta_4"/>
</dbReference>
<dbReference type="InterPro" id="IPR015270">
    <property type="entry name" value="RDM1_plant"/>
</dbReference>
<dbReference type="InterPro" id="IPR036319">
    <property type="entry name" value="RDM1_sf"/>
</dbReference>
<name>G7K3Q4_MEDTR</name>